<proteinExistence type="predicted"/>
<dbReference type="AlphaFoldDB" id="A0A067MEC7"/>
<dbReference type="InParanoid" id="A0A067MEC7"/>
<keyword evidence="3" id="KW-1185">Reference proteome</keyword>
<gene>
    <name evidence="2" type="ORF">BOTBODRAFT_629645</name>
</gene>
<dbReference type="HOGENOM" id="CLU_1320684_0_0_1"/>
<keyword evidence="1" id="KW-0472">Membrane</keyword>
<dbReference type="EMBL" id="KL198039">
    <property type="protein sequence ID" value="KDQ14128.1"/>
    <property type="molecule type" value="Genomic_DNA"/>
</dbReference>
<feature type="transmembrane region" description="Helical" evidence="1">
    <location>
        <begin position="124"/>
        <end position="148"/>
    </location>
</feature>
<accession>A0A067MEC7</accession>
<evidence type="ECO:0000256" key="1">
    <source>
        <dbReference type="SAM" id="Phobius"/>
    </source>
</evidence>
<evidence type="ECO:0000313" key="2">
    <source>
        <dbReference type="EMBL" id="KDQ14128.1"/>
    </source>
</evidence>
<reference evidence="3" key="1">
    <citation type="journal article" date="2014" name="Proc. Natl. Acad. Sci. U.S.A.">
        <title>Extensive sampling of basidiomycete genomes demonstrates inadequacy of the white-rot/brown-rot paradigm for wood decay fungi.</title>
        <authorList>
            <person name="Riley R."/>
            <person name="Salamov A.A."/>
            <person name="Brown D.W."/>
            <person name="Nagy L.G."/>
            <person name="Floudas D."/>
            <person name="Held B.W."/>
            <person name="Levasseur A."/>
            <person name="Lombard V."/>
            <person name="Morin E."/>
            <person name="Otillar R."/>
            <person name="Lindquist E.A."/>
            <person name="Sun H."/>
            <person name="LaButti K.M."/>
            <person name="Schmutz J."/>
            <person name="Jabbour D."/>
            <person name="Luo H."/>
            <person name="Baker S.E."/>
            <person name="Pisabarro A.G."/>
            <person name="Walton J.D."/>
            <person name="Blanchette R.A."/>
            <person name="Henrissat B."/>
            <person name="Martin F."/>
            <person name="Cullen D."/>
            <person name="Hibbett D.S."/>
            <person name="Grigoriev I.V."/>
        </authorList>
    </citation>
    <scope>NUCLEOTIDE SEQUENCE [LARGE SCALE GENOMIC DNA]</scope>
    <source>
        <strain evidence="3">FD-172 SS1</strain>
    </source>
</reference>
<dbReference type="Proteomes" id="UP000027195">
    <property type="component" value="Unassembled WGS sequence"/>
</dbReference>
<keyword evidence="1" id="KW-1133">Transmembrane helix</keyword>
<organism evidence="2 3">
    <name type="scientific">Botryobasidium botryosum (strain FD-172 SS1)</name>
    <dbReference type="NCBI Taxonomy" id="930990"/>
    <lineage>
        <taxon>Eukaryota</taxon>
        <taxon>Fungi</taxon>
        <taxon>Dikarya</taxon>
        <taxon>Basidiomycota</taxon>
        <taxon>Agaricomycotina</taxon>
        <taxon>Agaricomycetes</taxon>
        <taxon>Cantharellales</taxon>
        <taxon>Botryobasidiaceae</taxon>
        <taxon>Botryobasidium</taxon>
    </lineage>
</organism>
<evidence type="ECO:0000313" key="3">
    <source>
        <dbReference type="Proteomes" id="UP000027195"/>
    </source>
</evidence>
<protein>
    <submittedName>
        <fullName evidence="2">Uncharacterized protein</fullName>
    </submittedName>
</protein>
<keyword evidence="1" id="KW-0812">Transmembrane</keyword>
<name>A0A067MEC7_BOTB1</name>
<sequence>MQKATSLPRRSVSNSRQAGNSPLAIFRRFIGQPGVTASLCFCTQPIDVSPDSSLQEHTIAKTPRMSDIQPIDPRIRWVCFVLGASVLLPWNSTALLPLPYTIQSCLLHGDTHSSMQHPTSLDGWWQFTFSLHPSASYTLLNTFILSHATITNRRMRRLPPNVRFLTVSITIYFYRSTPRNGYRRRNLRVFSDRCVTAIWACGEPGSHV</sequence>